<sequence length="74" mass="8002">MGDQPVVQIPPFQPRGLSKGQQSSGVSQSGLSCDSGAEETFGSRVSIRTCFRGFPEPKKEFAHVDMFLMALVPD</sequence>
<protein>
    <submittedName>
        <fullName evidence="2">Uncharacterized protein</fullName>
    </submittedName>
</protein>
<evidence type="ECO:0000313" key="2">
    <source>
        <dbReference type="EMBL" id="CAG7828286.1"/>
    </source>
</evidence>
<dbReference type="AlphaFoldDB" id="A0A8J2L5H1"/>
<proteinExistence type="predicted"/>
<evidence type="ECO:0000256" key="1">
    <source>
        <dbReference type="SAM" id="MobiDB-lite"/>
    </source>
</evidence>
<feature type="compositionally biased region" description="Low complexity" evidence="1">
    <location>
        <begin position="16"/>
        <end position="32"/>
    </location>
</feature>
<name>A0A8J2L5H1_9HEXA</name>
<comment type="caution">
    <text evidence="2">The sequence shown here is derived from an EMBL/GenBank/DDBJ whole genome shotgun (WGS) entry which is preliminary data.</text>
</comment>
<reference evidence="2" key="1">
    <citation type="submission" date="2021-06" db="EMBL/GenBank/DDBJ databases">
        <authorList>
            <person name="Hodson N. C."/>
            <person name="Mongue J. A."/>
            <person name="Jaron S. K."/>
        </authorList>
    </citation>
    <scope>NUCLEOTIDE SEQUENCE</scope>
</reference>
<organism evidence="2 3">
    <name type="scientific">Allacma fusca</name>
    <dbReference type="NCBI Taxonomy" id="39272"/>
    <lineage>
        <taxon>Eukaryota</taxon>
        <taxon>Metazoa</taxon>
        <taxon>Ecdysozoa</taxon>
        <taxon>Arthropoda</taxon>
        <taxon>Hexapoda</taxon>
        <taxon>Collembola</taxon>
        <taxon>Symphypleona</taxon>
        <taxon>Sminthuridae</taxon>
        <taxon>Allacma</taxon>
    </lineage>
</organism>
<feature type="region of interest" description="Disordered" evidence="1">
    <location>
        <begin position="1"/>
        <end position="40"/>
    </location>
</feature>
<accession>A0A8J2L5H1</accession>
<keyword evidence="3" id="KW-1185">Reference proteome</keyword>
<dbReference type="Proteomes" id="UP000708208">
    <property type="component" value="Unassembled WGS sequence"/>
</dbReference>
<dbReference type="EMBL" id="CAJVCH010546967">
    <property type="protein sequence ID" value="CAG7828286.1"/>
    <property type="molecule type" value="Genomic_DNA"/>
</dbReference>
<gene>
    <name evidence="2" type="ORF">AFUS01_LOCUS38226</name>
</gene>
<evidence type="ECO:0000313" key="3">
    <source>
        <dbReference type="Proteomes" id="UP000708208"/>
    </source>
</evidence>